<evidence type="ECO:0000256" key="1">
    <source>
        <dbReference type="SAM" id="Phobius"/>
    </source>
</evidence>
<dbReference type="InterPro" id="IPR049326">
    <property type="entry name" value="Rhodopsin_dom_fungi"/>
</dbReference>
<dbReference type="PANTHER" id="PTHR38794">
    <property type="entry name" value="INTEGRAL MEMBRANE PROTEIN"/>
    <property type="match status" value="1"/>
</dbReference>
<keyword evidence="1" id="KW-0472">Membrane</keyword>
<protein>
    <recommendedName>
        <fullName evidence="2">Rhodopsin domain-containing protein</fullName>
    </recommendedName>
</protein>
<dbReference type="EMBL" id="WIWV01000031">
    <property type="protein sequence ID" value="KAF7717051.1"/>
    <property type="molecule type" value="Genomic_DNA"/>
</dbReference>
<accession>A0A8J8W878</accession>
<evidence type="ECO:0000313" key="4">
    <source>
        <dbReference type="Proteomes" id="UP000631181"/>
    </source>
</evidence>
<feature type="transmembrane region" description="Helical" evidence="1">
    <location>
        <begin position="98"/>
        <end position="118"/>
    </location>
</feature>
<feature type="domain" description="Rhodopsin" evidence="2">
    <location>
        <begin position="38"/>
        <end position="271"/>
    </location>
</feature>
<dbReference type="PANTHER" id="PTHR38794:SF3">
    <property type="entry name" value="INTEGRAL MEMBRANE PROTEIN"/>
    <property type="match status" value="1"/>
</dbReference>
<sequence length="361" mass="39734">MAGTLPPLFEITADDHGGYGAVAIYTLLALTVVIVSTRLSTRWFIGRVIHPDDILLAISLLLGLIQSILAQLAISHGLGRRFSNLEAAQLEKYLKYEYAAQILLVFTIAFSKLSLGLLFKNLMTSRRSSIANKSLMAVIVAWTIGSVLALSFRCSMPTPWRWDEPESCGNQTALFTLIGVFNILTDIVLVVLPCLLLRNVQLTQLKRFRIMSLLASRLLVCVATGLQIKYTVKMLESPDKPWENTNSTIWDQAMMNLSIITTALPSLGRLVIELQPGVHAYTINNDPSDPAHPRTGYNFSSMGKSTENGMKPGTSVQVTSGWRESIEDDGESTEGLVPGSDQLNVIQQTIHFEVHSTKSEA</sequence>
<name>A0A8J8W878_9EURO</name>
<gene>
    <name evidence="3" type="ORF">PECM_004755</name>
</gene>
<reference evidence="3" key="1">
    <citation type="journal article" date="2020" name="Front. Microbiol.">
        <title>Gene regulatory networks of Penicillium echinulatum 2HH and Penicillium oxalicum 114-2 inferred by a computational biology approach.</title>
        <authorList>
            <person name="Lenz A.R."/>
            <person name="Galan-Vasquez E."/>
            <person name="Balbinot E."/>
            <person name="De Abreu F.P."/>
            <person name="De Oliveira N.S."/>
            <person name="Da Rosa L.O."/>
            <person name="De Avila E Silva S."/>
            <person name="Camassola M."/>
            <person name="Dillon A.J.P."/>
            <person name="Perez-Rueda E."/>
        </authorList>
    </citation>
    <scope>NUCLEOTIDE SEQUENCE</scope>
    <source>
        <strain evidence="3">S1M29</strain>
    </source>
</reference>
<dbReference type="AlphaFoldDB" id="A0A8J8W878"/>
<evidence type="ECO:0000313" key="3">
    <source>
        <dbReference type="EMBL" id="KAF7717051.1"/>
    </source>
</evidence>
<proteinExistence type="predicted"/>
<keyword evidence="1" id="KW-0812">Transmembrane</keyword>
<dbReference type="OrthoDB" id="3918601at2759"/>
<feature type="transmembrane region" description="Helical" evidence="1">
    <location>
        <begin position="16"/>
        <end position="35"/>
    </location>
</feature>
<organism evidence="3 4">
    <name type="scientific">Penicillium ucsense</name>
    <dbReference type="NCBI Taxonomy" id="2839758"/>
    <lineage>
        <taxon>Eukaryota</taxon>
        <taxon>Fungi</taxon>
        <taxon>Dikarya</taxon>
        <taxon>Ascomycota</taxon>
        <taxon>Pezizomycotina</taxon>
        <taxon>Eurotiomycetes</taxon>
        <taxon>Eurotiomycetidae</taxon>
        <taxon>Eurotiales</taxon>
        <taxon>Aspergillaceae</taxon>
        <taxon>Penicillium</taxon>
    </lineage>
</organism>
<keyword evidence="1" id="KW-1133">Transmembrane helix</keyword>
<evidence type="ECO:0000259" key="2">
    <source>
        <dbReference type="Pfam" id="PF20684"/>
    </source>
</evidence>
<dbReference type="Proteomes" id="UP000631181">
    <property type="component" value="Unassembled WGS sequence"/>
</dbReference>
<keyword evidence="4" id="KW-1185">Reference proteome</keyword>
<feature type="transmembrane region" description="Helical" evidence="1">
    <location>
        <begin position="172"/>
        <end position="196"/>
    </location>
</feature>
<comment type="caution">
    <text evidence="3">The sequence shown here is derived from an EMBL/GenBank/DDBJ whole genome shotgun (WGS) entry which is preliminary data.</text>
</comment>
<dbReference type="Pfam" id="PF20684">
    <property type="entry name" value="Fung_rhodopsin"/>
    <property type="match status" value="1"/>
</dbReference>
<feature type="transmembrane region" description="Helical" evidence="1">
    <location>
        <begin position="55"/>
        <end position="78"/>
    </location>
</feature>
<feature type="transmembrane region" description="Helical" evidence="1">
    <location>
        <begin position="130"/>
        <end position="152"/>
    </location>
</feature>